<name>A0A7C9AV75_OPUST</name>
<evidence type="ECO:0000256" key="1">
    <source>
        <dbReference type="SAM" id="MobiDB-lite"/>
    </source>
</evidence>
<proteinExistence type="predicted"/>
<evidence type="ECO:0000313" key="2">
    <source>
        <dbReference type="EMBL" id="MBA4677618.1"/>
    </source>
</evidence>
<reference evidence="2" key="2">
    <citation type="submission" date="2020-07" db="EMBL/GenBank/DDBJ databases">
        <authorList>
            <person name="Vera ALvarez R."/>
            <person name="Arias-Moreno D.M."/>
            <person name="Jimenez-Jacinto V."/>
            <person name="Jimenez-Bremont J.F."/>
            <person name="Swaminathan K."/>
            <person name="Moose S.P."/>
            <person name="Guerrero-Gonzalez M.L."/>
            <person name="Marino-Ramirez L."/>
            <person name="Landsman D."/>
            <person name="Rodriguez-Kessler M."/>
            <person name="Delgado-Sanchez P."/>
        </authorList>
    </citation>
    <scope>NUCLEOTIDE SEQUENCE</scope>
    <source>
        <tissue evidence="2">Cladode</tissue>
    </source>
</reference>
<accession>A0A7C9AV75</accession>
<dbReference type="EMBL" id="GISG01275818">
    <property type="protein sequence ID" value="MBA4677618.1"/>
    <property type="molecule type" value="Transcribed_RNA"/>
</dbReference>
<feature type="region of interest" description="Disordered" evidence="1">
    <location>
        <begin position="1"/>
        <end position="20"/>
    </location>
</feature>
<organism evidence="2">
    <name type="scientific">Opuntia streptacantha</name>
    <name type="common">Prickly pear cactus</name>
    <name type="synonym">Opuntia cardona</name>
    <dbReference type="NCBI Taxonomy" id="393608"/>
    <lineage>
        <taxon>Eukaryota</taxon>
        <taxon>Viridiplantae</taxon>
        <taxon>Streptophyta</taxon>
        <taxon>Embryophyta</taxon>
        <taxon>Tracheophyta</taxon>
        <taxon>Spermatophyta</taxon>
        <taxon>Magnoliopsida</taxon>
        <taxon>eudicotyledons</taxon>
        <taxon>Gunneridae</taxon>
        <taxon>Pentapetalae</taxon>
        <taxon>Caryophyllales</taxon>
        <taxon>Cactineae</taxon>
        <taxon>Cactaceae</taxon>
        <taxon>Opuntioideae</taxon>
        <taxon>Opuntia</taxon>
    </lineage>
</organism>
<dbReference type="AlphaFoldDB" id="A0A7C9AV75"/>
<sequence length="109" mass="12104">MPEPHAHVAGPYPPRPSIGHQLPLPCLDDKGHLGKHSTKIFWILTSRIQPGSRAALNLLSVPPDQEASTSLKHNLSQPWYRQILQIFCVLLQSSNFSSPPKQVATSQEH</sequence>
<reference evidence="2" key="1">
    <citation type="journal article" date="2013" name="J. Plant Res.">
        <title>Effect of fungi and light on seed germination of three Opuntia species from semiarid lands of central Mexico.</title>
        <authorList>
            <person name="Delgado-Sanchez P."/>
            <person name="Jimenez-Bremont J.F."/>
            <person name="Guerrero-Gonzalez Mde L."/>
            <person name="Flores J."/>
        </authorList>
    </citation>
    <scope>NUCLEOTIDE SEQUENCE</scope>
    <source>
        <tissue evidence="2">Cladode</tissue>
    </source>
</reference>
<protein>
    <submittedName>
        <fullName evidence="2">Uncharacterized protein</fullName>
    </submittedName>
</protein>